<dbReference type="OrthoDB" id="298008at2759"/>
<dbReference type="GO" id="GO:0000045">
    <property type="term" value="P:autophagosome assembly"/>
    <property type="evidence" value="ECO:0007669"/>
    <property type="project" value="TreeGrafter"/>
</dbReference>
<gene>
    <name evidence="8" type="ORF">PPERSA_05393</name>
</gene>
<keyword evidence="1" id="KW-0808">Transferase</keyword>
<organism evidence="8 9">
    <name type="scientific">Pseudocohnilembus persalinus</name>
    <name type="common">Ciliate</name>
    <dbReference type="NCBI Taxonomy" id="266149"/>
    <lineage>
        <taxon>Eukaryota</taxon>
        <taxon>Sar</taxon>
        <taxon>Alveolata</taxon>
        <taxon>Ciliophora</taxon>
        <taxon>Intramacronucleata</taxon>
        <taxon>Oligohymenophorea</taxon>
        <taxon>Scuticociliatia</taxon>
        <taxon>Philasterida</taxon>
        <taxon>Pseudocohnilembidae</taxon>
        <taxon>Pseudocohnilembus</taxon>
    </lineage>
</organism>
<evidence type="ECO:0000256" key="6">
    <source>
        <dbReference type="RuleBase" id="RU000304"/>
    </source>
</evidence>
<dbReference type="SUPFAM" id="SSF56112">
    <property type="entry name" value="Protein kinase-like (PK-like)"/>
    <property type="match status" value="1"/>
</dbReference>
<dbReference type="GO" id="GO:0005829">
    <property type="term" value="C:cytosol"/>
    <property type="evidence" value="ECO:0007669"/>
    <property type="project" value="TreeGrafter"/>
</dbReference>
<dbReference type="PROSITE" id="PS00107">
    <property type="entry name" value="PROTEIN_KINASE_ATP"/>
    <property type="match status" value="1"/>
</dbReference>
<dbReference type="InterPro" id="IPR017441">
    <property type="entry name" value="Protein_kinase_ATP_BS"/>
</dbReference>
<keyword evidence="9" id="KW-1185">Reference proteome</keyword>
<accession>A0A0V0R7U4</accession>
<evidence type="ECO:0000256" key="1">
    <source>
        <dbReference type="ARBA" id="ARBA00022679"/>
    </source>
</evidence>
<dbReference type="PANTHER" id="PTHR24348">
    <property type="entry name" value="SERINE/THREONINE-PROTEIN KINASE UNC-51-RELATED"/>
    <property type="match status" value="1"/>
</dbReference>
<comment type="similarity">
    <text evidence="6">Belongs to the protein kinase superfamily.</text>
</comment>
<evidence type="ECO:0000313" key="8">
    <source>
        <dbReference type="EMBL" id="KRX10573.1"/>
    </source>
</evidence>
<dbReference type="Proteomes" id="UP000054937">
    <property type="component" value="Unassembled WGS sequence"/>
</dbReference>
<dbReference type="PANTHER" id="PTHR24348:SF22">
    <property type="entry name" value="NON-SPECIFIC SERINE_THREONINE PROTEIN KINASE"/>
    <property type="match status" value="1"/>
</dbReference>
<dbReference type="GO" id="GO:0016020">
    <property type="term" value="C:membrane"/>
    <property type="evidence" value="ECO:0007669"/>
    <property type="project" value="TreeGrafter"/>
</dbReference>
<dbReference type="EMBL" id="LDAU01000025">
    <property type="protein sequence ID" value="KRX10573.1"/>
    <property type="molecule type" value="Genomic_DNA"/>
</dbReference>
<evidence type="ECO:0000256" key="4">
    <source>
        <dbReference type="ARBA" id="ARBA00022840"/>
    </source>
</evidence>
<protein>
    <submittedName>
        <fullName evidence="8">Protein kinase-like domain</fullName>
    </submittedName>
</protein>
<dbReference type="InterPro" id="IPR008271">
    <property type="entry name" value="Ser/Thr_kinase_AS"/>
</dbReference>
<sequence>MMQIQEHNIHHQIGDGGFASVYYAETIKEKEPRALKCISLDTLIKEPYKLKYLDGEIDALKKLDSPNIIKLKSQYVSDNFVCLFTEYCNKDNLQKYIRGQPQQHLNEPETINIMIDILTGLGTMHRNEYIHRDLKPENIFLNEENGNLVAKIGDLGFTKKLLSNQLTHTCLGTDGYMAPEIIQKQPYNSKVDVWGLGCIIFEMLYGTVPFQLNWGVDTVRSYYTGQKLQIEQIIRDNRYITREKNNIVSSDMKQLLINMLSIQPQDRFGFDDIYRHTLFIKNKQIEQLKKKNEAYYKSESQIYKENNQEEQNDPTNYDELLKIFKEKIGKVKKQTTQQKLFFSQD</sequence>
<dbReference type="InParanoid" id="A0A0V0R7U4"/>
<dbReference type="InterPro" id="IPR000719">
    <property type="entry name" value="Prot_kinase_dom"/>
</dbReference>
<keyword evidence="4 5" id="KW-0067">ATP-binding</keyword>
<dbReference type="PROSITE" id="PS50011">
    <property type="entry name" value="PROTEIN_KINASE_DOM"/>
    <property type="match status" value="1"/>
</dbReference>
<dbReference type="GO" id="GO:0000407">
    <property type="term" value="C:phagophore assembly site"/>
    <property type="evidence" value="ECO:0007669"/>
    <property type="project" value="TreeGrafter"/>
</dbReference>
<dbReference type="GO" id="GO:0005776">
    <property type="term" value="C:autophagosome"/>
    <property type="evidence" value="ECO:0007669"/>
    <property type="project" value="TreeGrafter"/>
</dbReference>
<dbReference type="GO" id="GO:0005524">
    <property type="term" value="F:ATP binding"/>
    <property type="evidence" value="ECO:0007669"/>
    <property type="project" value="UniProtKB-UniRule"/>
</dbReference>
<evidence type="ECO:0000313" key="9">
    <source>
        <dbReference type="Proteomes" id="UP000054937"/>
    </source>
</evidence>
<evidence type="ECO:0000256" key="3">
    <source>
        <dbReference type="ARBA" id="ARBA00022777"/>
    </source>
</evidence>
<reference evidence="8 9" key="1">
    <citation type="journal article" date="2015" name="Sci. Rep.">
        <title>Genome of the facultative scuticociliatosis pathogen Pseudocohnilembus persalinus provides insight into its virulence through horizontal gene transfer.</title>
        <authorList>
            <person name="Xiong J."/>
            <person name="Wang G."/>
            <person name="Cheng J."/>
            <person name="Tian M."/>
            <person name="Pan X."/>
            <person name="Warren A."/>
            <person name="Jiang C."/>
            <person name="Yuan D."/>
            <person name="Miao W."/>
        </authorList>
    </citation>
    <scope>NUCLEOTIDE SEQUENCE [LARGE SCALE GENOMIC DNA]</scope>
    <source>
        <strain evidence="8">36N120E</strain>
    </source>
</reference>
<dbReference type="GO" id="GO:0010506">
    <property type="term" value="P:regulation of autophagy"/>
    <property type="evidence" value="ECO:0007669"/>
    <property type="project" value="InterPro"/>
</dbReference>
<dbReference type="InterPro" id="IPR045269">
    <property type="entry name" value="Atg1-like"/>
</dbReference>
<feature type="domain" description="Protein kinase" evidence="7">
    <location>
        <begin position="7"/>
        <end position="279"/>
    </location>
</feature>
<keyword evidence="3 8" id="KW-0418">Kinase</keyword>
<evidence type="ECO:0000259" key="7">
    <source>
        <dbReference type="PROSITE" id="PS50011"/>
    </source>
</evidence>
<dbReference type="AlphaFoldDB" id="A0A0V0R7U4"/>
<dbReference type="Pfam" id="PF00069">
    <property type="entry name" value="Pkinase"/>
    <property type="match status" value="1"/>
</dbReference>
<keyword evidence="6" id="KW-0723">Serine/threonine-protein kinase</keyword>
<keyword evidence="2 5" id="KW-0547">Nucleotide-binding</keyword>
<dbReference type="InterPro" id="IPR011009">
    <property type="entry name" value="Kinase-like_dom_sf"/>
</dbReference>
<dbReference type="Gene3D" id="1.10.510.10">
    <property type="entry name" value="Transferase(Phosphotransferase) domain 1"/>
    <property type="match status" value="1"/>
</dbReference>
<evidence type="ECO:0000256" key="2">
    <source>
        <dbReference type="ARBA" id="ARBA00022741"/>
    </source>
</evidence>
<comment type="caution">
    <text evidence="8">The sequence shown here is derived from an EMBL/GenBank/DDBJ whole genome shotgun (WGS) entry which is preliminary data.</text>
</comment>
<name>A0A0V0R7U4_PSEPJ</name>
<dbReference type="SMART" id="SM00220">
    <property type="entry name" value="S_TKc"/>
    <property type="match status" value="1"/>
</dbReference>
<evidence type="ECO:0000256" key="5">
    <source>
        <dbReference type="PROSITE-ProRule" id="PRU10141"/>
    </source>
</evidence>
<proteinExistence type="inferred from homology"/>
<feature type="binding site" evidence="5">
    <location>
        <position position="36"/>
    </location>
    <ligand>
        <name>ATP</name>
        <dbReference type="ChEBI" id="CHEBI:30616"/>
    </ligand>
</feature>
<dbReference type="GO" id="GO:0004674">
    <property type="term" value="F:protein serine/threonine kinase activity"/>
    <property type="evidence" value="ECO:0007669"/>
    <property type="project" value="UniProtKB-KW"/>
</dbReference>
<dbReference type="PROSITE" id="PS00108">
    <property type="entry name" value="PROTEIN_KINASE_ST"/>
    <property type="match status" value="1"/>
</dbReference>